<evidence type="ECO:0008006" key="11">
    <source>
        <dbReference type="Google" id="ProtNLM"/>
    </source>
</evidence>
<accession>A0A9X0GCA6</accession>
<evidence type="ECO:0000259" key="8">
    <source>
        <dbReference type="PROSITE" id="PS51723"/>
    </source>
</evidence>
<keyword evidence="1 6" id="KW-0732">Signal</keyword>
<dbReference type="SMART" id="SM01276">
    <property type="entry name" value="M60-like"/>
    <property type="match status" value="1"/>
</dbReference>
<protein>
    <recommendedName>
        <fullName evidence="11">Chitinase</fullName>
    </recommendedName>
</protein>
<dbReference type="FunFam" id="2.60.40.10:FF:001114">
    <property type="entry name" value="Chitinase A1"/>
    <property type="match status" value="1"/>
</dbReference>
<dbReference type="InterPro" id="IPR003961">
    <property type="entry name" value="FN3_dom"/>
</dbReference>
<dbReference type="CDD" id="cd00063">
    <property type="entry name" value="FN3"/>
    <property type="match status" value="1"/>
</dbReference>
<dbReference type="AlphaFoldDB" id="A0A9X0GCA6"/>
<dbReference type="Pfam" id="PF03272">
    <property type="entry name" value="Mucin_bdg"/>
    <property type="match status" value="1"/>
</dbReference>
<dbReference type="SUPFAM" id="SSF51055">
    <property type="entry name" value="Carbohydrate binding domain"/>
    <property type="match status" value="1"/>
</dbReference>
<keyword evidence="5" id="KW-0624">Polysaccharide degradation</keyword>
<gene>
    <name evidence="9" type="ORF">TQ94_02140</name>
</gene>
<evidence type="ECO:0000256" key="5">
    <source>
        <dbReference type="ARBA" id="ARBA00023326"/>
    </source>
</evidence>
<dbReference type="GO" id="GO:0030246">
    <property type="term" value="F:carbohydrate binding"/>
    <property type="evidence" value="ECO:0007669"/>
    <property type="project" value="InterPro"/>
</dbReference>
<dbReference type="Gene3D" id="3.40.390.80">
    <property type="entry name" value="Peptidase M60, enhancin-like domain 2"/>
    <property type="match status" value="1"/>
</dbReference>
<feature type="chain" id="PRO_5040919424" description="Chitinase" evidence="6">
    <location>
        <begin position="35"/>
        <end position="746"/>
    </location>
</feature>
<keyword evidence="3" id="KW-0119">Carbohydrate metabolism</keyword>
<dbReference type="Gene3D" id="2.10.10.20">
    <property type="entry name" value="Carbohydrate-binding module superfamily 5/12"/>
    <property type="match status" value="1"/>
</dbReference>
<sequence length="746" mass="84381">MGNNSKHKTRKILAATATVTMLATGMISSLDVFAEQKEQQKNLSTSLQSEKSVKSENRVFTVPGKGDVEVLKQQERKNMAFSPYEPTGLYAKPNEQITINVEGNQDIQVYIGTYSYDASWREDSKIKSFTLKAGINTIQSPNGGLIYFYNKQQGGTIRTTITTGGTTTPFFELGKHTKQDLINMLDQYPNAHAVELKGERVLITASPARVKKYLLGSNTDPVQLLKKMDEATRIQDKVAGLSEEQVDKHYVHYVEENHSPDYYMYATSYRTAYVGDAIQYVLGINKFVTDGWGPWHEAGHLRQQSPWKFYNMTEVQNNIYSLSVEKAFNQPSNLEKSGVYPKAFQYLEQTNKNYDEISDVFVKLVMLWQLQLAYGEDFYPKLHQLYRDMPSSELPQTDENKKQLFMISASKVAKQNLIPFFEKWGLRPNNDTIQKVAALGYPILTAEIWKGTDSNPIKPDMPNVNNILEGNQFAWSLKGISDFEFAKINFNKSTEEIQVDLKAGVPHHYFNETYASIRVQNASGKVVYNKDIYGNKQQNAESQKVSVKVGDFIELTHLEGVHRATLTNVDNSKQESFGKKAMYEVTKEGLKKVNQIVNPKPDTEAPTQPKGLYASNLTSNSVELKWNPSTDNVGVKEYQVLRDGQLIQTVQGTTFTDQNLTVNKEYKYAVKAVDAAGNTSIQSEILLVKTKDQNVSYEKWDPKKAYTKGDKVEHQGTVYEAVQNHQGNGDPNWIFALSLWKAITIN</sequence>
<dbReference type="InterPro" id="IPR036573">
    <property type="entry name" value="CBM_sf_5/12"/>
</dbReference>
<keyword evidence="4" id="KW-0326">Glycosidase</keyword>
<dbReference type="Pfam" id="PF02839">
    <property type="entry name" value="CBM_5_12"/>
    <property type="match status" value="1"/>
</dbReference>
<feature type="domain" description="Peptidase M60" evidence="8">
    <location>
        <begin position="82"/>
        <end position="375"/>
    </location>
</feature>
<dbReference type="SMART" id="SM00060">
    <property type="entry name" value="FN3"/>
    <property type="match status" value="1"/>
</dbReference>
<dbReference type="Gene3D" id="1.10.390.30">
    <property type="entry name" value="Peptidase M60, enhancin-like domain 3"/>
    <property type="match status" value="1"/>
</dbReference>
<evidence type="ECO:0000313" key="9">
    <source>
        <dbReference type="EMBL" id="KMP21523.1"/>
    </source>
</evidence>
<dbReference type="CDD" id="cd12215">
    <property type="entry name" value="ChiC_BD"/>
    <property type="match status" value="1"/>
</dbReference>
<evidence type="ECO:0000313" key="10">
    <source>
        <dbReference type="Proteomes" id="UP000036243"/>
    </source>
</evidence>
<dbReference type="GO" id="GO:0005576">
    <property type="term" value="C:extracellular region"/>
    <property type="evidence" value="ECO:0007669"/>
    <property type="project" value="InterPro"/>
</dbReference>
<feature type="domain" description="Fibronectin type-III" evidence="7">
    <location>
        <begin position="605"/>
        <end position="693"/>
    </location>
</feature>
<proteinExistence type="predicted"/>
<dbReference type="PANTHER" id="PTHR15730:SF5">
    <property type="entry name" value="SI:CH211-210B2.2-RELATED"/>
    <property type="match status" value="1"/>
</dbReference>
<dbReference type="InterPro" id="IPR036116">
    <property type="entry name" value="FN3_sf"/>
</dbReference>
<keyword evidence="2" id="KW-0378">Hydrolase</keyword>
<evidence type="ECO:0000259" key="7">
    <source>
        <dbReference type="PROSITE" id="PS50853"/>
    </source>
</evidence>
<feature type="signal peptide" evidence="6">
    <location>
        <begin position="1"/>
        <end position="34"/>
    </location>
</feature>
<dbReference type="SUPFAM" id="SSF49265">
    <property type="entry name" value="Fibronectin type III"/>
    <property type="match status" value="1"/>
</dbReference>
<name>A0A9X0GCA6_BACCE</name>
<dbReference type="InterPro" id="IPR003610">
    <property type="entry name" value="CBM5/12"/>
</dbReference>
<dbReference type="GO" id="GO:0000272">
    <property type="term" value="P:polysaccharide catabolic process"/>
    <property type="evidence" value="ECO:0007669"/>
    <property type="project" value="UniProtKB-KW"/>
</dbReference>
<evidence type="ECO:0000256" key="1">
    <source>
        <dbReference type="ARBA" id="ARBA00022729"/>
    </source>
</evidence>
<dbReference type="InterPro" id="IPR013783">
    <property type="entry name" value="Ig-like_fold"/>
</dbReference>
<evidence type="ECO:0000256" key="2">
    <source>
        <dbReference type="ARBA" id="ARBA00022801"/>
    </source>
</evidence>
<dbReference type="SMART" id="SM00495">
    <property type="entry name" value="ChtBD3"/>
    <property type="match status" value="1"/>
</dbReference>
<evidence type="ECO:0000256" key="3">
    <source>
        <dbReference type="ARBA" id="ARBA00023277"/>
    </source>
</evidence>
<dbReference type="InterPro" id="IPR051244">
    <property type="entry name" value="TCAF"/>
</dbReference>
<dbReference type="PROSITE" id="PS51723">
    <property type="entry name" value="PEPTIDASE_M60"/>
    <property type="match status" value="1"/>
</dbReference>
<dbReference type="InterPro" id="IPR004954">
    <property type="entry name" value="Mucin-bd"/>
</dbReference>
<reference evidence="9 10" key="1">
    <citation type="submission" date="2015-02" db="EMBL/GenBank/DDBJ databases">
        <title>Evolution of B. cereus sensu lato: Distribution, horizontal transfer and duplication of chromosomal virulence genes.</title>
        <authorList>
            <person name="Boehm M.-E."/>
            <person name="Huptas C."/>
            <person name="Krey V.M."/>
            <person name="Scherer S."/>
        </authorList>
    </citation>
    <scope>NUCLEOTIDE SEQUENCE [LARGE SCALE GENOMIC DNA]</scope>
    <source>
        <strain evidence="9 10">#17</strain>
    </source>
</reference>
<dbReference type="Proteomes" id="UP000036243">
    <property type="component" value="Unassembled WGS sequence"/>
</dbReference>
<comment type="caution">
    <text evidence="9">The sequence shown here is derived from an EMBL/GenBank/DDBJ whole genome shotgun (WGS) entry which is preliminary data.</text>
</comment>
<dbReference type="EMBL" id="JYFW01000008">
    <property type="protein sequence ID" value="KMP21523.1"/>
    <property type="molecule type" value="Genomic_DNA"/>
</dbReference>
<dbReference type="GO" id="GO:0004553">
    <property type="term" value="F:hydrolase activity, hydrolyzing O-glycosyl compounds"/>
    <property type="evidence" value="ECO:0007669"/>
    <property type="project" value="InterPro"/>
</dbReference>
<dbReference type="RefSeq" id="WP_048558151.1">
    <property type="nucleotide sequence ID" value="NZ_CP097351.1"/>
</dbReference>
<dbReference type="Pfam" id="PF00041">
    <property type="entry name" value="fn3"/>
    <property type="match status" value="1"/>
</dbReference>
<evidence type="ECO:0000256" key="6">
    <source>
        <dbReference type="SAM" id="SignalP"/>
    </source>
</evidence>
<dbReference type="InterPro" id="IPR035423">
    <property type="entry name" value="M60-like_N"/>
</dbReference>
<dbReference type="PANTHER" id="PTHR15730">
    <property type="entry name" value="EXPERIMENTAL AUTOIMMUNE PROSTATITIS ANTIGEN 2-RELATED"/>
    <property type="match status" value="1"/>
</dbReference>
<dbReference type="Pfam" id="PF13402">
    <property type="entry name" value="Peptidase_M60"/>
    <property type="match status" value="1"/>
</dbReference>
<dbReference type="Gene3D" id="2.60.120.1250">
    <property type="entry name" value="Peptidase M60, enhancin-like domain 1"/>
    <property type="match status" value="1"/>
</dbReference>
<dbReference type="InterPro" id="IPR031161">
    <property type="entry name" value="Peptidase_M60_dom"/>
</dbReference>
<dbReference type="Pfam" id="PF17291">
    <property type="entry name" value="M60-like_N"/>
    <property type="match status" value="1"/>
</dbReference>
<dbReference type="PROSITE" id="PS50853">
    <property type="entry name" value="FN3"/>
    <property type="match status" value="1"/>
</dbReference>
<organism evidence="9 10">
    <name type="scientific">Bacillus cereus</name>
    <dbReference type="NCBI Taxonomy" id="1396"/>
    <lineage>
        <taxon>Bacteria</taxon>
        <taxon>Bacillati</taxon>
        <taxon>Bacillota</taxon>
        <taxon>Bacilli</taxon>
        <taxon>Bacillales</taxon>
        <taxon>Bacillaceae</taxon>
        <taxon>Bacillus</taxon>
        <taxon>Bacillus cereus group</taxon>
    </lineage>
</organism>
<dbReference type="Gene3D" id="2.60.40.10">
    <property type="entry name" value="Immunoglobulins"/>
    <property type="match status" value="1"/>
</dbReference>
<evidence type="ECO:0000256" key="4">
    <source>
        <dbReference type="ARBA" id="ARBA00023295"/>
    </source>
</evidence>
<dbReference type="InterPro" id="IPR042279">
    <property type="entry name" value="Pep_M60_3"/>
</dbReference>